<accession>A0ABY6IWC5</accession>
<dbReference type="EMBL" id="CP107006">
    <property type="protein sequence ID" value="UYQ91501.1"/>
    <property type="molecule type" value="Genomic_DNA"/>
</dbReference>
<feature type="signal peptide" evidence="1">
    <location>
        <begin position="1"/>
        <end position="20"/>
    </location>
</feature>
<dbReference type="RefSeq" id="WP_264279913.1">
    <property type="nucleotide sequence ID" value="NZ_CP107006.1"/>
</dbReference>
<reference evidence="2" key="1">
    <citation type="submission" date="2022-10" db="EMBL/GenBank/DDBJ databases">
        <title>Chitinophaga sp. nov., isolated from soil.</title>
        <authorList>
            <person name="Jeon C.O."/>
        </authorList>
    </citation>
    <scope>NUCLEOTIDE SEQUENCE</scope>
    <source>
        <strain evidence="2">R8</strain>
    </source>
</reference>
<dbReference type="InterPro" id="IPR025535">
    <property type="entry name" value="DUF4421"/>
</dbReference>
<dbReference type="Pfam" id="PF14391">
    <property type="entry name" value="DUF4421"/>
    <property type="match status" value="1"/>
</dbReference>
<feature type="chain" id="PRO_5046840594" evidence="1">
    <location>
        <begin position="21"/>
        <end position="356"/>
    </location>
</feature>
<name>A0ABY6IWC5_9BACT</name>
<keyword evidence="1" id="KW-0732">Signal</keyword>
<keyword evidence="3" id="KW-1185">Reference proteome</keyword>
<evidence type="ECO:0000313" key="2">
    <source>
        <dbReference type="EMBL" id="UYQ91501.1"/>
    </source>
</evidence>
<sequence>MRKILLLFTFLCYVICSTQAQRKESFLKRALRTNNDTIYVQQYLTDVTFRMLGQRKYSYYDLNDRGERRELLYRPNNRFTVGIGANYEILGLNLVFNVPFLNRDESLGKTKFLDLQTHFYLRKFAIDLFGNYYKGFYIANPRSFIPGYQPGDGFPKRSDLYHTNFGLQVQYIFNDTRFSYRAAFVQNEWQKRSAGSLIAGGEAYRMEVRSDSNLVPTGNPEFFDGSTFSKSSIFTVVGNIGYAYTFVYRKHFYATGALSAGLGINSTAMRFQEGHNKLQEIGWQFNNTVRLSAGYNSAKYFAGVHYVEVITRGQSPVARTYQTFGAGTFRVSVGRRFGLKKPWIKPGSLLSTVKKD</sequence>
<gene>
    <name evidence="2" type="ORF">MKQ68_15530</name>
</gene>
<evidence type="ECO:0000256" key="1">
    <source>
        <dbReference type="SAM" id="SignalP"/>
    </source>
</evidence>
<evidence type="ECO:0000313" key="3">
    <source>
        <dbReference type="Proteomes" id="UP001162741"/>
    </source>
</evidence>
<proteinExistence type="predicted"/>
<dbReference type="Proteomes" id="UP001162741">
    <property type="component" value="Chromosome"/>
</dbReference>
<organism evidence="2 3">
    <name type="scientific">Chitinophaga horti</name>
    <dbReference type="NCBI Taxonomy" id="2920382"/>
    <lineage>
        <taxon>Bacteria</taxon>
        <taxon>Pseudomonadati</taxon>
        <taxon>Bacteroidota</taxon>
        <taxon>Chitinophagia</taxon>
        <taxon>Chitinophagales</taxon>
        <taxon>Chitinophagaceae</taxon>
        <taxon>Chitinophaga</taxon>
    </lineage>
</organism>
<protein>
    <submittedName>
        <fullName evidence="2">DUF4421 domain-containing protein</fullName>
    </submittedName>
</protein>